<dbReference type="WBParaSite" id="GPUH_0001893001-mRNA-1">
    <property type="protein sequence ID" value="GPUH_0001893001-mRNA-1"/>
    <property type="gene ID" value="GPUH_0001893001"/>
</dbReference>
<name>A0A183ED64_9BILA</name>
<reference evidence="1 2" key="2">
    <citation type="submission" date="2018-11" db="EMBL/GenBank/DDBJ databases">
        <authorList>
            <consortium name="Pathogen Informatics"/>
        </authorList>
    </citation>
    <scope>NUCLEOTIDE SEQUENCE [LARGE SCALE GENOMIC DNA]</scope>
</reference>
<keyword evidence="2" id="KW-1185">Reference proteome</keyword>
<organism evidence="3">
    <name type="scientific">Gongylonema pulchrum</name>
    <dbReference type="NCBI Taxonomy" id="637853"/>
    <lineage>
        <taxon>Eukaryota</taxon>
        <taxon>Metazoa</taxon>
        <taxon>Ecdysozoa</taxon>
        <taxon>Nematoda</taxon>
        <taxon>Chromadorea</taxon>
        <taxon>Rhabditida</taxon>
        <taxon>Spirurina</taxon>
        <taxon>Spiruromorpha</taxon>
        <taxon>Spiruroidea</taxon>
        <taxon>Gongylonematidae</taxon>
        <taxon>Gongylonema</taxon>
    </lineage>
</organism>
<evidence type="ECO:0000313" key="1">
    <source>
        <dbReference type="EMBL" id="VDN32696.1"/>
    </source>
</evidence>
<sequence length="88" mass="10503">MARRPLLSPFTPRFNRFFDDFRDFDLDRTFQRPYWVDCSFENSHKLGSGVGQVCFNQKKNMCKKLTVWEFPKMSGSEVQSFMEPIYST</sequence>
<accession>A0A183ED64</accession>
<proteinExistence type="predicted"/>
<reference evidence="3" key="1">
    <citation type="submission" date="2016-06" db="UniProtKB">
        <authorList>
            <consortium name="WormBaseParasite"/>
        </authorList>
    </citation>
    <scope>IDENTIFICATION</scope>
</reference>
<gene>
    <name evidence="1" type="ORF">GPUH_LOCUS18905</name>
</gene>
<protein>
    <submittedName>
        <fullName evidence="3">Ovule protein</fullName>
    </submittedName>
</protein>
<evidence type="ECO:0000313" key="3">
    <source>
        <dbReference type="WBParaSite" id="GPUH_0001893001-mRNA-1"/>
    </source>
</evidence>
<evidence type="ECO:0000313" key="2">
    <source>
        <dbReference type="Proteomes" id="UP000271098"/>
    </source>
</evidence>
<dbReference type="EMBL" id="UYRT01087566">
    <property type="protein sequence ID" value="VDN32696.1"/>
    <property type="molecule type" value="Genomic_DNA"/>
</dbReference>
<dbReference type="Proteomes" id="UP000271098">
    <property type="component" value="Unassembled WGS sequence"/>
</dbReference>
<dbReference type="AlphaFoldDB" id="A0A183ED64"/>